<dbReference type="Pfam" id="PF18480">
    <property type="entry name" value="DUF5615"/>
    <property type="match status" value="1"/>
</dbReference>
<name>A0AAE3D3P7_9HYPH</name>
<keyword evidence="3" id="KW-1185">Reference proteome</keyword>
<evidence type="ECO:0000259" key="1">
    <source>
        <dbReference type="Pfam" id="PF18480"/>
    </source>
</evidence>
<reference evidence="2" key="1">
    <citation type="submission" date="2021-08" db="EMBL/GenBank/DDBJ databases">
        <title>Hoeflea bacterium WL0058 sp. nov., isolated from the sediment.</title>
        <authorList>
            <person name="Wang L."/>
            <person name="Zhang D."/>
        </authorList>
    </citation>
    <scope>NUCLEOTIDE SEQUENCE</scope>
    <source>
        <strain evidence="2">WL0058</strain>
    </source>
</reference>
<comment type="caution">
    <text evidence="2">The sequence shown here is derived from an EMBL/GenBank/DDBJ whole genome shotgun (WGS) entry which is preliminary data.</text>
</comment>
<dbReference type="Proteomes" id="UP001196509">
    <property type="component" value="Unassembled WGS sequence"/>
</dbReference>
<evidence type="ECO:0000313" key="3">
    <source>
        <dbReference type="Proteomes" id="UP001196509"/>
    </source>
</evidence>
<dbReference type="RefSeq" id="WP_220231064.1">
    <property type="nucleotide sequence ID" value="NZ_JAICBX010000006.1"/>
</dbReference>
<evidence type="ECO:0000313" key="2">
    <source>
        <dbReference type="EMBL" id="MBW8640327.1"/>
    </source>
</evidence>
<feature type="domain" description="DUF5615" evidence="1">
    <location>
        <begin position="1"/>
        <end position="99"/>
    </location>
</feature>
<gene>
    <name evidence="2" type="ORF">K1W69_24255</name>
</gene>
<protein>
    <submittedName>
        <fullName evidence="2">DUF5615 family PIN-like protein</fullName>
    </submittedName>
</protein>
<dbReference type="InterPro" id="IPR041049">
    <property type="entry name" value="DUF5615"/>
</dbReference>
<dbReference type="AlphaFoldDB" id="A0AAE3D3P7"/>
<accession>A0AAE3D3P7</accession>
<sequence>MKLLLDEGVPVSVGKVFEKAGHDVTYFNNSGLAKGAADPIVCAAAAASDAILVAADHDMKTLAKGHGITNARFKKMGLIRFECEKPKASERCSEALSLIEHEEQLVLKGLCERVFVVVAKATLRVHR</sequence>
<dbReference type="EMBL" id="JAICBX010000006">
    <property type="protein sequence ID" value="MBW8640327.1"/>
    <property type="molecule type" value="Genomic_DNA"/>
</dbReference>
<organism evidence="2 3">
    <name type="scientific">Flavimaribacter sediminis</name>
    <dbReference type="NCBI Taxonomy" id="2865987"/>
    <lineage>
        <taxon>Bacteria</taxon>
        <taxon>Pseudomonadati</taxon>
        <taxon>Pseudomonadota</taxon>
        <taxon>Alphaproteobacteria</taxon>
        <taxon>Hyphomicrobiales</taxon>
        <taxon>Rhizobiaceae</taxon>
        <taxon>Flavimaribacter</taxon>
    </lineage>
</organism>
<proteinExistence type="predicted"/>